<dbReference type="EMBL" id="FNBL01000001">
    <property type="protein sequence ID" value="SDE83043.1"/>
    <property type="molecule type" value="Genomic_DNA"/>
</dbReference>
<dbReference type="AlphaFoldDB" id="A0A1G7G4J9"/>
<dbReference type="Proteomes" id="UP000182284">
    <property type="component" value="Unassembled WGS sequence"/>
</dbReference>
<protein>
    <submittedName>
        <fullName evidence="2">TIGR02217 family protein</fullName>
    </submittedName>
</protein>
<name>A0A1G7G4J9_9RHOB</name>
<feature type="domain" description="DUF2460" evidence="1">
    <location>
        <begin position="4"/>
        <end position="209"/>
    </location>
</feature>
<accession>A0A1G7G4J9</accession>
<dbReference type="NCBIfam" id="TIGR02217">
    <property type="entry name" value="chp_TIGR02217"/>
    <property type="match status" value="1"/>
</dbReference>
<organism evidence="2 3">
    <name type="scientific">Celeribacter baekdonensis</name>
    <dbReference type="NCBI Taxonomy" id="875171"/>
    <lineage>
        <taxon>Bacteria</taxon>
        <taxon>Pseudomonadati</taxon>
        <taxon>Pseudomonadota</taxon>
        <taxon>Alphaproteobacteria</taxon>
        <taxon>Rhodobacterales</taxon>
        <taxon>Roseobacteraceae</taxon>
        <taxon>Celeribacter</taxon>
    </lineage>
</organism>
<evidence type="ECO:0000313" key="2">
    <source>
        <dbReference type="EMBL" id="SDE83043.1"/>
    </source>
</evidence>
<reference evidence="2 3" key="1">
    <citation type="submission" date="2016-10" db="EMBL/GenBank/DDBJ databases">
        <authorList>
            <person name="de Groot N.N."/>
        </authorList>
    </citation>
    <scope>NUCLEOTIDE SEQUENCE [LARGE SCALE GENOMIC DNA]</scope>
    <source>
        <strain evidence="2 3">DSM 27375</strain>
    </source>
</reference>
<dbReference type="OrthoDB" id="1685145at2"/>
<sequence>MGFHDVRFPANLSFGSVGGPERRTDVVTLANGFEERNTPWAHSRRRYDAGLGMRSLDDIELLIAFFEARQGQLYGFRWKDWSDYKTCRASEAVGFQDQIVAYGDGETTQFQLNKSYQSGDAVYVRPVKKPVLGTVKAGVQGQELFEAIDWEVNTLTGMITFATPPAESAAVSAGYEFDVPVRFDTNRIATSVASFQAGEVPNVPIVEVRV</sequence>
<proteinExistence type="predicted"/>
<gene>
    <name evidence="2" type="ORF">SAMN04488117_101386</name>
</gene>
<dbReference type="RefSeq" id="WP_074640499.1">
    <property type="nucleotide sequence ID" value="NZ_FNBL01000001.1"/>
</dbReference>
<dbReference type="Pfam" id="PF09343">
    <property type="entry name" value="DUF2460"/>
    <property type="match status" value="1"/>
</dbReference>
<evidence type="ECO:0000313" key="3">
    <source>
        <dbReference type="Proteomes" id="UP000182284"/>
    </source>
</evidence>
<dbReference type="InterPro" id="IPR011740">
    <property type="entry name" value="DUF2460"/>
</dbReference>
<evidence type="ECO:0000259" key="1">
    <source>
        <dbReference type="Pfam" id="PF09343"/>
    </source>
</evidence>